<evidence type="ECO:0000313" key="1">
    <source>
        <dbReference type="EMBL" id="KFK44779.1"/>
    </source>
</evidence>
<keyword evidence="2" id="KW-1185">Reference proteome</keyword>
<organism evidence="1 2">
    <name type="scientific">Arabis alpina</name>
    <name type="common">Alpine rock-cress</name>
    <dbReference type="NCBI Taxonomy" id="50452"/>
    <lineage>
        <taxon>Eukaryota</taxon>
        <taxon>Viridiplantae</taxon>
        <taxon>Streptophyta</taxon>
        <taxon>Embryophyta</taxon>
        <taxon>Tracheophyta</taxon>
        <taxon>Spermatophyta</taxon>
        <taxon>Magnoliopsida</taxon>
        <taxon>eudicotyledons</taxon>
        <taxon>Gunneridae</taxon>
        <taxon>Pentapetalae</taxon>
        <taxon>rosids</taxon>
        <taxon>malvids</taxon>
        <taxon>Brassicales</taxon>
        <taxon>Brassicaceae</taxon>
        <taxon>Arabideae</taxon>
        <taxon>Arabis</taxon>
    </lineage>
</organism>
<name>A0A087HRM7_ARAAL</name>
<gene>
    <name evidence="1" type="ordered locus">AALP_Aa1g302100</name>
</gene>
<dbReference type="AlphaFoldDB" id="A0A087HRM7"/>
<dbReference type="Gramene" id="KFK44779">
    <property type="protein sequence ID" value="KFK44779"/>
    <property type="gene ID" value="AALP_AA1G302100"/>
</dbReference>
<reference evidence="2" key="1">
    <citation type="journal article" date="2015" name="Nat. Plants">
        <title>Genome expansion of Arabis alpina linked with retrotransposition and reduced symmetric DNA methylation.</title>
        <authorList>
            <person name="Willing E.M."/>
            <person name="Rawat V."/>
            <person name="Mandakova T."/>
            <person name="Maumus F."/>
            <person name="James G.V."/>
            <person name="Nordstroem K.J."/>
            <person name="Becker C."/>
            <person name="Warthmann N."/>
            <person name="Chica C."/>
            <person name="Szarzynska B."/>
            <person name="Zytnicki M."/>
            <person name="Albani M.C."/>
            <person name="Kiefer C."/>
            <person name="Bergonzi S."/>
            <person name="Castaings L."/>
            <person name="Mateos J.L."/>
            <person name="Berns M.C."/>
            <person name="Bujdoso N."/>
            <person name="Piofczyk T."/>
            <person name="de Lorenzo L."/>
            <person name="Barrero-Sicilia C."/>
            <person name="Mateos I."/>
            <person name="Piednoel M."/>
            <person name="Hagmann J."/>
            <person name="Chen-Min-Tao R."/>
            <person name="Iglesias-Fernandez R."/>
            <person name="Schuster S.C."/>
            <person name="Alonso-Blanco C."/>
            <person name="Roudier F."/>
            <person name="Carbonero P."/>
            <person name="Paz-Ares J."/>
            <person name="Davis S.J."/>
            <person name="Pecinka A."/>
            <person name="Quesneville H."/>
            <person name="Colot V."/>
            <person name="Lysak M.A."/>
            <person name="Weigel D."/>
            <person name="Coupland G."/>
            <person name="Schneeberger K."/>
        </authorList>
    </citation>
    <scope>NUCLEOTIDE SEQUENCE [LARGE SCALE GENOMIC DNA]</scope>
    <source>
        <strain evidence="2">cv. Pajares</strain>
    </source>
</reference>
<sequence length="55" mass="6403">MIMNTKRLLKIAKKWHQRQALKRKRISFRRSISTTSTSTAAVNGCFGVYTSLLFR</sequence>
<accession>A0A087HRM7</accession>
<protein>
    <submittedName>
        <fullName evidence="1">Uncharacterized protein</fullName>
    </submittedName>
</protein>
<proteinExistence type="predicted"/>
<dbReference type="Proteomes" id="UP000029120">
    <property type="component" value="Chromosome 1"/>
</dbReference>
<dbReference type="EMBL" id="CM002869">
    <property type="protein sequence ID" value="KFK44779.1"/>
    <property type="molecule type" value="Genomic_DNA"/>
</dbReference>
<evidence type="ECO:0000313" key="2">
    <source>
        <dbReference type="Proteomes" id="UP000029120"/>
    </source>
</evidence>